<organism evidence="3">
    <name type="scientific">Tyrophagus putrescentiae</name>
    <name type="common">Mold mite</name>
    <name type="synonym">Acarus putrescentiae</name>
    <dbReference type="NCBI Taxonomy" id="59818"/>
    <lineage>
        <taxon>Eukaryota</taxon>
        <taxon>Metazoa</taxon>
        <taxon>Ecdysozoa</taxon>
        <taxon>Arthropoda</taxon>
        <taxon>Chelicerata</taxon>
        <taxon>Arachnida</taxon>
        <taxon>Acari</taxon>
        <taxon>Acariformes</taxon>
        <taxon>Sarcoptiformes</taxon>
        <taxon>Astigmata</taxon>
        <taxon>Acaroidea</taxon>
        <taxon>Acaridae</taxon>
        <taxon>Tyrophaginae</taxon>
        <taxon>Tyrophagus</taxon>
    </lineage>
</organism>
<accession>B2GM94</accession>
<dbReference type="Gene3D" id="1.20.58.970">
    <property type="match status" value="1"/>
</dbReference>
<evidence type="ECO:0000313" key="3">
    <source>
        <dbReference type="EMBL" id="AAX34058.1"/>
    </source>
</evidence>
<feature type="signal peptide" evidence="2">
    <location>
        <begin position="1"/>
        <end position="16"/>
    </location>
</feature>
<sequence>MKFIIVALAFVSAVLAADPPMRNEFDKLLVQTMMTNFAKMEYRLMELSHEITHLETTKSAIEQATIVAEIEMMIGTAEHGEKILAGELARKDLNILEQIDFESAQKIAQILVKDLKAAEVKVKAIKTH</sequence>
<dbReference type="InterPro" id="IPR038455">
    <property type="entry name" value="Mite_allergen_group-5/21_sf"/>
</dbReference>
<feature type="chain" id="PRO_5002776736" evidence="2">
    <location>
        <begin position="17"/>
        <end position="128"/>
    </location>
</feature>
<name>B2GM94_TYRPU</name>
<keyword evidence="2" id="KW-0732">Signal</keyword>
<dbReference type="AlphaFoldDB" id="B2GM94"/>
<protein>
    <submittedName>
        <fullName evidence="3">Tyr p 5.02 allergen</fullName>
    </submittedName>
</protein>
<comment type="similarity">
    <text evidence="1">Belongs to the mite group 5 allergen family.</text>
</comment>
<evidence type="ECO:0000256" key="2">
    <source>
        <dbReference type="SAM" id="SignalP"/>
    </source>
</evidence>
<dbReference type="InterPro" id="IPR020306">
    <property type="entry name" value="Mite_allergen_group-5/21"/>
</dbReference>
<evidence type="ECO:0000256" key="1">
    <source>
        <dbReference type="ARBA" id="ARBA00010710"/>
    </source>
</evidence>
<dbReference type="Pfam" id="PF11642">
    <property type="entry name" value="Blo-t-5"/>
    <property type="match status" value="1"/>
</dbReference>
<dbReference type="EMBL" id="AY800359">
    <property type="protein sequence ID" value="AAX34058.1"/>
    <property type="molecule type" value="mRNA"/>
</dbReference>
<proteinExistence type="evidence at transcript level"/>
<reference evidence="3" key="1">
    <citation type="submission" date="2004-10" db="EMBL/GenBank/DDBJ databases">
        <authorList>
            <person name="Chew F.T."/>
            <person name="Gao Y.F."/>
            <person name="Ramjan R."/>
        </authorList>
    </citation>
    <scope>NUCLEOTIDE SEQUENCE</scope>
</reference>